<comment type="caution">
    <text evidence="1">The sequence shown here is derived from an EMBL/GenBank/DDBJ whole genome shotgun (WGS) entry which is preliminary data.</text>
</comment>
<protein>
    <submittedName>
        <fullName evidence="1">Uncharacterized protein</fullName>
    </submittedName>
</protein>
<organism evidence="1 2">
    <name type="scientific">Candidatus Methanogaster sp</name>
    <dbReference type="NCBI Taxonomy" id="3386292"/>
    <lineage>
        <taxon>Archaea</taxon>
        <taxon>Methanobacteriati</taxon>
        <taxon>Methanobacteriota</taxon>
        <taxon>Stenosarchaea group</taxon>
        <taxon>Methanomicrobia</taxon>
        <taxon>Methanosarcinales</taxon>
        <taxon>ANME-2 cluster</taxon>
        <taxon>Candidatus Methanogasteraceae</taxon>
        <taxon>Candidatus Methanogaster</taxon>
    </lineage>
</organism>
<sequence>MDKVNGGHLQMVKRSDCMKKRGMFASMVLVALVTCLMGACIDPTAPPQPSASETPEAGITWYSYEEGMEIAQAQKKPVMIDIYTNWCKYCKELDRVVYTDSNVINLADKFVCIKFNADERRDLAAKYNSPTPTNPRPGVPSIVFLKSDGTETHRTGYKGGAEPFVQDMMVALNNA</sequence>
<proteinExistence type="predicted"/>
<gene>
    <name evidence="1" type="ORF">C4B59_11320</name>
</gene>
<dbReference type="EMBL" id="PQXF01000024">
    <property type="protein sequence ID" value="PXF59475.1"/>
    <property type="molecule type" value="Genomic_DNA"/>
</dbReference>
<reference evidence="1" key="1">
    <citation type="submission" date="2018-01" db="EMBL/GenBank/DDBJ databases">
        <authorList>
            <person name="Krukenberg V."/>
        </authorList>
    </citation>
    <scope>NUCLEOTIDE SEQUENCE</scope>
    <source>
        <strain evidence="1">E20ANME2</strain>
    </source>
</reference>
<evidence type="ECO:0000313" key="1">
    <source>
        <dbReference type="EMBL" id="PXF59475.1"/>
    </source>
</evidence>
<evidence type="ECO:0000313" key="2">
    <source>
        <dbReference type="Proteomes" id="UP000248329"/>
    </source>
</evidence>
<accession>A0AC61L0Z0</accession>
<name>A0AC61L0Z0_9EURY</name>
<dbReference type="Proteomes" id="UP000248329">
    <property type="component" value="Unassembled WGS sequence"/>
</dbReference>